<accession>A0A9P3GM82</accession>
<keyword evidence="3" id="KW-1185">Reference proteome</keyword>
<protein>
    <submittedName>
        <fullName evidence="2">Uncharacterized protein</fullName>
    </submittedName>
</protein>
<dbReference type="Proteomes" id="UP000703269">
    <property type="component" value="Unassembled WGS sequence"/>
</dbReference>
<gene>
    <name evidence="2" type="ORF">PsYK624_122120</name>
</gene>
<evidence type="ECO:0000313" key="3">
    <source>
        <dbReference type="Proteomes" id="UP000703269"/>
    </source>
</evidence>
<sequence>MRCSVQPRAPGHRDPCRRRARSQPLIQTRELLSDTLKATNRPIDVILGHRAQEKDHLCVPCGARRAQRGVKRRVREHGTAARRRWRGDIVPSSVGDDTHPMLGDASAYGTQSTLTRLLQSYAARERRRVVAGQAAVDADERASGLAARAAGSSGAERALDRAMGVLRRRLRM</sequence>
<feature type="region of interest" description="Disordered" evidence="1">
    <location>
        <begin position="1"/>
        <end position="22"/>
    </location>
</feature>
<evidence type="ECO:0000313" key="2">
    <source>
        <dbReference type="EMBL" id="GJE96019.1"/>
    </source>
</evidence>
<organism evidence="2 3">
    <name type="scientific">Phanerochaete sordida</name>
    <dbReference type="NCBI Taxonomy" id="48140"/>
    <lineage>
        <taxon>Eukaryota</taxon>
        <taxon>Fungi</taxon>
        <taxon>Dikarya</taxon>
        <taxon>Basidiomycota</taxon>
        <taxon>Agaricomycotina</taxon>
        <taxon>Agaricomycetes</taxon>
        <taxon>Polyporales</taxon>
        <taxon>Phanerochaetaceae</taxon>
        <taxon>Phanerochaete</taxon>
    </lineage>
</organism>
<dbReference type="EMBL" id="BPQB01000054">
    <property type="protein sequence ID" value="GJE96019.1"/>
    <property type="molecule type" value="Genomic_DNA"/>
</dbReference>
<proteinExistence type="predicted"/>
<reference evidence="2 3" key="1">
    <citation type="submission" date="2021-08" db="EMBL/GenBank/DDBJ databases">
        <title>Draft Genome Sequence of Phanerochaete sordida strain YK-624.</title>
        <authorList>
            <person name="Mori T."/>
            <person name="Dohra H."/>
            <person name="Suzuki T."/>
            <person name="Kawagishi H."/>
            <person name="Hirai H."/>
        </authorList>
    </citation>
    <scope>NUCLEOTIDE SEQUENCE [LARGE SCALE GENOMIC DNA]</scope>
    <source>
        <strain evidence="2 3">YK-624</strain>
    </source>
</reference>
<dbReference type="AlphaFoldDB" id="A0A9P3GM82"/>
<evidence type="ECO:0000256" key="1">
    <source>
        <dbReference type="SAM" id="MobiDB-lite"/>
    </source>
</evidence>
<name>A0A9P3GM82_9APHY</name>
<comment type="caution">
    <text evidence="2">The sequence shown here is derived from an EMBL/GenBank/DDBJ whole genome shotgun (WGS) entry which is preliminary data.</text>
</comment>